<protein>
    <submittedName>
        <fullName evidence="1">Uncharacterized protein</fullName>
    </submittedName>
</protein>
<evidence type="ECO:0000313" key="2">
    <source>
        <dbReference type="Proteomes" id="UP001174909"/>
    </source>
</evidence>
<sequence length="48" mass="5134">MSLDSITTKPNTGVSKAIWGVHDNILSKSPCVGIDLPTIWLAVDITPQ</sequence>
<keyword evidence="2" id="KW-1185">Reference proteome</keyword>
<gene>
    <name evidence="1" type="ORF">GBAR_LOCUS1557</name>
</gene>
<dbReference type="AlphaFoldDB" id="A0AA35VW13"/>
<dbReference type="EMBL" id="CASHTH010000230">
    <property type="protein sequence ID" value="CAI7994800.1"/>
    <property type="molecule type" value="Genomic_DNA"/>
</dbReference>
<organism evidence="1 2">
    <name type="scientific">Geodia barretti</name>
    <name type="common">Barrett's horny sponge</name>
    <dbReference type="NCBI Taxonomy" id="519541"/>
    <lineage>
        <taxon>Eukaryota</taxon>
        <taxon>Metazoa</taxon>
        <taxon>Porifera</taxon>
        <taxon>Demospongiae</taxon>
        <taxon>Heteroscleromorpha</taxon>
        <taxon>Tetractinellida</taxon>
        <taxon>Astrophorina</taxon>
        <taxon>Geodiidae</taxon>
        <taxon>Geodia</taxon>
    </lineage>
</organism>
<proteinExistence type="predicted"/>
<dbReference type="Proteomes" id="UP001174909">
    <property type="component" value="Unassembled WGS sequence"/>
</dbReference>
<comment type="caution">
    <text evidence="1">The sequence shown here is derived from an EMBL/GenBank/DDBJ whole genome shotgun (WGS) entry which is preliminary data.</text>
</comment>
<name>A0AA35VW13_GEOBA</name>
<accession>A0AA35VW13</accession>
<reference evidence="1" key="1">
    <citation type="submission" date="2023-03" db="EMBL/GenBank/DDBJ databases">
        <authorList>
            <person name="Steffen K."/>
            <person name="Cardenas P."/>
        </authorList>
    </citation>
    <scope>NUCLEOTIDE SEQUENCE</scope>
</reference>
<evidence type="ECO:0000313" key="1">
    <source>
        <dbReference type="EMBL" id="CAI7994800.1"/>
    </source>
</evidence>